<evidence type="ECO:0000256" key="5">
    <source>
        <dbReference type="ARBA" id="ARBA00022691"/>
    </source>
</evidence>
<evidence type="ECO:0000313" key="11">
    <source>
        <dbReference type="EMBL" id="GGI83626.1"/>
    </source>
</evidence>
<keyword evidence="2" id="KW-0489">Methyltransferase</keyword>
<evidence type="ECO:0000256" key="6">
    <source>
        <dbReference type="ARBA" id="ARBA00022694"/>
    </source>
</evidence>
<dbReference type="Proteomes" id="UP000613743">
    <property type="component" value="Unassembled WGS sequence"/>
</dbReference>
<evidence type="ECO:0000256" key="2">
    <source>
        <dbReference type="ARBA" id="ARBA00022603"/>
    </source>
</evidence>
<evidence type="ECO:0000313" key="12">
    <source>
        <dbReference type="Proteomes" id="UP000613743"/>
    </source>
</evidence>
<evidence type="ECO:0000256" key="7">
    <source>
        <dbReference type="ARBA" id="ARBA00022827"/>
    </source>
</evidence>
<protein>
    <recommendedName>
        <fullName evidence="10">FAD dependent oxidoreductase domain-containing protein</fullName>
    </recommendedName>
</protein>
<keyword evidence="5" id="KW-0949">S-adenosyl-L-methionine</keyword>
<comment type="caution">
    <text evidence="11">The sequence shown here is derived from an EMBL/GenBank/DDBJ whole genome shotgun (WGS) entry which is preliminary data.</text>
</comment>
<keyword evidence="1" id="KW-0963">Cytoplasm</keyword>
<name>A0A917NAT5_9GAMM</name>
<accession>A0A917NAT5</accession>
<keyword evidence="7" id="KW-0274">FAD</keyword>
<dbReference type="PANTHER" id="PTHR13847">
    <property type="entry name" value="SARCOSINE DEHYDROGENASE-RELATED"/>
    <property type="match status" value="1"/>
</dbReference>
<evidence type="ECO:0000256" key="3">
    <source>
        <dbReference type="ARBA" id="ARBA00022630"/>
    </source>
</evidence>
<keyword evidence="4" id="KW-0808">Transferase</keyword>
<dbReference type="GO" id="GO:0005737">
    <property type="term" value="C:cytoplasm"/>
    <property type="evidence" value="ECO:0007669"/>
    <property type="project" value="TreeGrafter"/>
</dbReference>
<gene>
    <name evidence="11" type="ORF">GCM10009332_21140</name>
</gene>
<dbReference type="InterPro" id="IPR006076">
    <property type="entry name" value="FAD-dep_OxRdtase"/>
</dbReference>
<dbReference type="GO" id="GO:0004808">
    <property type="term" value="F:tRNA (5-methylaminomethyl-2-thiouridylate)(34)-methyltransferase activity"/>
    <property type="evidence" value="ECO:0007669"/>
    <property type="project" value="TreeGrafter"/>
</dbReference>
<dbReference type="InterPro" id="IPR017610">
    <property type="entry name" value="tRNA_S-uridine_synth_MnmC_C"/>
</dbReference>
<dbReference type="Gene3D" id="3.30.9.10">
    <property type="entry name" value="D-Amino Acid Oxidase, subunit A, domain 2"/>
    <property type="match status" value="1"/>
</dbReference>
<dbReference type="PANTHER" id="PTHR13847:SF283">
    <property type="entry name" value="TRNA 5-METHYLAMINOMETHYL-2-THIOURIDINE BIOSYNTHESIS BIFUNCTIONAL PROTEIN MNMC"/>
    <property type="match status" value="1"/>
</dbReference>
<evidence type="ECO:0000256" key="8">
    <source>
        <dbReference type="ARBA" id="ARBA00023002"/>
    </source>
</evidence>
<dbReference type="GO" id="GO:0032259">
    <property type="term" value="P:methylation"/>
    <property type="evidence" value="ECO:0007669"/>
    <property type="project" value="UniProtKB-KW"/>
</dbReference>
<feature type="domain" description="FAD dependent oxidoreductase" evidence="10">
    <location>
        <begin position="2"/>
        <end position="377"/>
    </location>
</feature>
<keyword evidence="12" id="KW-1185">Reference proteome</keyword>
<dbReference type="Pfam" id="PF01266">
    <property type="entry name" value="DAO"/>
    <property type="match status" value="1"/>
</dbReference>
<keyword evidence="9" id="KW-0511">Multifunctional enzyme</keyword>
<evidence type="ECO:0000259" key="10">
    <source>
        <dbReference type="Pfam" id="PF01266"/>
    </source>
</evidence>
<proteinExistence type="predicted"/>
<dbReference type="GO" id="GO:0002098">
    <property type="term" value="P:tRNA wobble uridine modification"/>
    <property type="evidence" value="ECO:0007669"/>
    <property type="project" value="TreeGrafter"/>
</dbReference>
<dbReference type="SUPFAM" id="SSF51905">
    <property type="entry name" value="FAD/NAD(P)-binding domain"/>
    <property type="match status" value="1"/>
</dbReference>
<dbReference type="AlphaFoldDB" id="A0A917NAT5"/>
<dbReference type="GO" id="GO:0016645">
    <property type="term" value="F:oxidoreductase activity, acting on the CH-NH group of donors"/>
    <property type="evidence" value="ECO:0007669"/>
    <property type="project" value="InterPro"/>
</dbReference>
<keyword evidence="8" id="KW-0560">Oxidoreductase</keyword>
<evidence type="ECO:0000256" key="1">
    <source>
        <dbReference type="ARBA" id="ARBA00022490"/>
    </source>
</evidence>
<dbReference type="Gene3D" id="3.50.50.60">
    <property type="entry name" value="FAD/NAD(P)-binding domain"/>
    <property type="match status" value="1"/>
</dbReference>
<organism evidence="11 12">
    <name type="scientific">Shewanella gelidii</name>
    <dbReference type="NCBI Taxonomy" id="1642821"/>
    <lineage>
        <taxon>Bacteria</taxon>
        <taxon>Pseudomonadati</taxon>
        <taxon>Pseudomonadota</taxon>
        <taxon>Gammaproteobacteria</taxon>
        <taxon>Alteromonadales</taxon>
        <taxon>Shewanellaceae</taxon>
        <taxon>Shewanella</taxon>
    </lineage>
</organism>
<dbReference type="EMBL" id="BMPZ01000005">
    <property type="protein sequence ID" value="GGI83626.1"/>
    <property type="molecule type" value="Genomic_DNA"/>
</dbReference>
<reference evidence="11" key="2">
    <citation type="submission" date="2020-09" db="EMBL/GenBank/DDBJ databases">
        <authorList>
            <person name="Sun Q."/>
            <person name="Ohkuma M."/>
        </authorList>
    </citation>
    <scope>NUCLEOTIDE SEQUENCE</scope>
    <source>
        <strain evidence="11">JCM 30804</strain>
    </source>
</reference>
<keyword evidence="3" id="KW-0285">Flavoprotein</keyword>
<dbReference type="NCBIfam" id="TIGR03197">
    <property type="entry name" value="MnmC_Cterm"/>
    <property type="match status" value="1"/>
</dbReference>
<keyword evidence="6" id="KW-0819">tRNA processing</keyword>
<dbReference type="InterPro" id="IPR036188">
    <property type="entry name" value="FAD/NAD-bd_sf"/>
</dbReference>
<sequence>MLSLAERNQSISLFCRDSGFAKAASGNKQGALYPLLTPDNGPLSQFYQQAYLYSRQRILNLTSSGKQISHDFCGVLQTGHDARSSARLNKISSGQNWPRDIMHRVDAAQANQLAGVQINQPGLFYPLGGWVCPHEFTQAAVAQAKQLSTPEIHFNTEIKKVFQQDGDWYLSTIPETETETEVDTQTLFGPFSEIVLANGQGFNQFEQTRKLAATAFRGQVSHIPTTATLNQISTVLCAQGYMTPQHNSIHCIGASYIKNATSLSHCRQEQNDNQAKIASCYPETNWIKEIDISGQDSRVGVRMVTRDHAPMVGLAPDVDRIYSLYQQRLSKDNQSKQTAIQQWKQCHAPVIEGLYVLGGLGSRGICSAPFAAEILAAQICGDIIPTNYNTLALLNPNRMWLRKLLKGKDI</sequence>
<evidence type="ECO:0000256" key="4">
    <source>
        <dbReference type="ARBA" id="ARBA00022679"/>
    </source>
</evidence>
<evidence type="ECO:0000256" key="9">
    <source>
        <dbReference type="ARBA" id="ARBA00023268"/>
    </source>
</evidence>
<reference evidence="11" key="1">
    <citation type="journal article" date="2014" name="Int. J. Syst. Evol. Microbiol.">
        <title>Complete genome sequence of Corynebacterium casei LMG S-19264T (=DSM 44701T), isolated from a smear-ripened cheese.</title>
        <authorList>
            <consortium name="US DOE Joint Genome Institute (JGI-PGF)"/>
            <person name="Walter F."/>
            <person name="Albersmeier A."/>
            <person name="Kalinowski J."/>
            <person name="Ruckert C."/>
        </authorList>
    </citation>
    <scope>NUCLEOTIDE SEQUENCE</scope>
    <source>
        <strain evidence="11">JCM 30804</strain>
    </source>
</reference>